<proteinExistence type="predicted"/>
<protein>
    <recommendedName>
        <fullName evidence="1">DUF5753 domain-containing protein</fullName>
    </recommendedName>
</protein>
<dbReference type="STRING" id="76021.BS329_15485"/>
<dbReference type="InterPro" id="IPR043917">
    <property type="entry name" value="DUF5753"/>
</dbReference>
<gene>
    <name evidence="2" type="ORF">BS329_15485</name>
</gene>
<dbReference type="RefSeq" id="WP_076161277.1">
    <property type="nucleotide sequence ID" value="NZ_MQUQ01000007.1"/>
</dbReference>
<comment type="caution">
    <text evidence="2">The sequence shown here is derived from an EMBL/GenBank/DDBJ whole genome shotgun (WGS) entry which is preliminary data.</text>
</comment>
<name>A0A1R0KU54_9PSEU</name>
<dbReference type="Pfam" id="PF19054">
    <property type="entry name" value="DUF5753"/>
    <property type="match status" value="1"/>
</dbReference>
<dbReference type="Proteomes" id="UP000187486">
    <property type="component" value="Unassembled WGS sequence"/>
</dbReference>
<accession>A0A1R0KU54</accession>
<feature type="domain" description="DUF5753" evidence="1">
    <location>
        <begin position="27"/>
        <end position="204"/>
    </location>
</feature>
<keyword evidence="3" id="KW-1185">Reference proteome</keyword>
<evidence type="ECO:0000313" key="3">
    <source>
        <dbReference type="Proteomes" id="UP000187486"/>
    </source>
</evidence>
<evidence type="ECO:0000259" key="1">
    <source>
        <dbReference type="Pfam" id="PF19054"/>
    </source>
</evidence>
<dbReference type="OrthoDB" id="4966777at2"/>
<sequence length="211" mass="23804">MDLWRHGDQLGWWSEYVDVITEYDEMLAGFELDAAHVRQYVDAYIPTMLAEETYTRAVVSASQRTRPVDMSRVVEFRMRRKQRLADPDFRYTVVIGEAALHSHVGGRLVLASTLRHILDASWQATVEVLVVPFTADAYGAKGSAFAITEFSDPDDPEAVFVESGPGTGFLEKPSELRYYNNLFSVASSKAVALDVDDSHRRIEEIWAMYSG</sequence>
<evidence type="ECO:0000313" key="2">
    <source>
        <dbReference type="EMBL" id="OLZ51667.1"/>
    </source>
</evidence>
<dbReference type="AlphaFoldDB" id="A0A1R0KU54"/>
<dbReference type="EMBL" id="MQUQ01000007">
    <property type="protein sequence ID" value="OLZ51667.1"/>
    <property type="molecule type" value="Genomic_DNA"/>
</dbReference>
<reference evidence="2 3" key="1">
    <citation type="submission" date="2016-01" db="EMBL/GenBank/DDBJ databases">
        <title>Amycolatopsis coloradensis genome sequencing and assembly.</title>
        <authorList>
            <person name="Mayilraj S."/>
        </authorList>
    </citation>
    <scope>NUCLEOTIDE SEQUENCE [LARGE SCALE GENOMIC DNA]</scope>
    <source>
        <strain evidence="2 3">DSM 44225</strain>
    </source>
</reference>
<organism evidence="2 3">
    <name type="scientific">Amycolatopsis coloradensis</name>
    <dbReference type="NCBI Taxonomy" id="76021"/>
    <lineage>
        <taxon>Bacteria</taxon>
        <taxon>Bacillati</taxon>
        <taxon>Actinomycetota</taxon>
        <taxon>Actinomycetes</taxon>
        <taxon>Pseudonocardiales</taxon>
        <taxon>Pseudonocardiaceae</taxon>
        <taxon>Amycolatopsis</taxon>
    </lineage>
</organism>